<dbReference type="Proteomes" id="UP000008206">
    <property type="component" value="Chromosome"/>
</dbReference>
<dbReference type="KEGG" id="cyj:Cyan7822_0855"/>
<evidence type="ECO:0008006" key="3">
    <source>
        <dbReference type="Google" id="ProtNLM"/>
    </source>
</evidence>
<organism evidence="1 2">
    <name type="scientific">Gloeothece verrucosa (strain PCC 7822)</name>
    <name type="common">Cyanothece sp. (strain PCC 7822)</name>
    <dbReference type="NCBI Taxonomy" id="497965"/>
    <lineage>
        <taxon>Bacteria</taxon>
        <taxon>Bacillati</taxon>
        <taxon>Cyanobacteriota</taxon>
        <taxon>Cyanophyceae</taxon>
        <taxon>Oscillatoriophycideae</taxon>
        <taxon>Chroococcales</taxon>
        <taxon>Aphanothecaceae</taxon>
        <taxon>Gloeothece</taxon>
        <taxon>Gloeothece verrucosa</taxon>
    </lineage>
</organism>
<reference evidence="2" key="1">
    <citation type="journal article" date="2011" name="MBio">
        <title>Novel metabolic attributes of the genus Cyanothece, comprising a group of unicellular nitrogen-fixing Cyanobacteria.</title>
        <authorList>
            <person name="Bandyopadhyay A."/>
            <person name="Elvitigala T."/>
            <person name="Welsh E."/>
            <person name="Stockel J."/>
            <person name="Liberton M."/>
            <person name="Min H."/>
            <person name="Sherman L.A."/>
            <person name="Pakrasi H.B."/>
        </authorList>
    </citation>
    <scope>NUCLEOTIDE SEQUENCE [LARGE SCALE GENOMIC DNA]</scope>
    <source>
        <strain evidence="2">PCC 7822</strain>
    </source>
</reference>
<dbReference type="STRING" id="497965.Cyan7822_0855"/>
<gene>
    <name evidence="1" type="ordered locus">Cyan7822_0855</name>
</gene>
<dbReference type="AlphaFoldDB" id="E0UCB8"/>
<dbReference type="OrthoDB" id="532247at2"/>
<dbReference type="EMBL" id="CP002198">
    <property type="protein sequence ID" value="ADN12875.1"/>
    <property type="molecule type" value="Genomic_DNA"/>
</dbReference>
<sequence length="66" mass="7721">MAQTNWVKTSEAANKLGVTPVLLRRMLGKGLFKKGKHYRNISINQARPTYRWNIDKLEKFFDEVVL</sequence>
<accession>E0UCB8</accession>
<name>E0UCB8_GLOV7</name>
<evidence type="ECO:0000313" key="1">
    <source>
        <dbReference type="EMBL" id="ADN12875.1"/>
    </source>
</evidence>
<proteinExistence type="predicted"/>
<dbReference type="RefSeq" id="WP_013320985.1">
    <property type="nucleotide sequence ID" value="NC_014501.1"/>
</dbReference>
<protein>
    <recommendedName>
        <fullName evidence="3">Helix-turn-helix domain-containing protein</fullName>
    </recommendedName>
</protein>
<dbReference type="HOGENOM" id="CLU_2823924_0_0_3"/>
<keyword evidence="2" id="KW-1185">Reference proteome</keyword>
<evidence type="ECO:0000313" key="2">
    <source>
        <dbReference type="Proteomes" id="UP000008206"/>
    </source>
</evidence>